<protein>
    <submittedName>
        <fullName evidence="1">Uncharacterized protein</fullName>
    </submittedName>
</protein>
<sequence length="71" mass="8016">MTTWFYCVEITGVTLHGHQYVYKKDGIITSEHFNNLHSVEDVINHIKDSHTPKTEMGNAIGSVALIAFNKI</sequence>
<evidence type="ECO:0000313" key="1">
    <source>
        <dbReference type="EMBL" id="PCM58197.1"/>
    </source>
</evidence>
<dbReference type="AlphaFoldDB" id="A0A2A5MBE1"/>
<organism evidence="1 2">
    <name type="scientific">Klebsiella quasipneumoniae</name>
    <dbReference type="NCBI Taxonomy" id="1463165"/>
    <lineage>
        <taxon>Bacteria</taxon>
        <taxon>Pseudomonadati</taxon>
        <taxon>Pseudomonadota</taxon>
        <taxon>Gammaproteobacteria</taxon>
        <taxon>Enterobacterales</taxon>
        <taxon>Enterobacteriaceae</taxon>
        <taxon>Klebsiella/Raoultella group</taxon>
        <taxon>Klebsiella</taxon>
        <taxon>Klebsiella pneumoniae complex</taxon>
    </lineage>
</organism>
<dbReference type="Proteomes" id="UP000217648">
    <property type="component" value="Unassembled WGS sequence"/>
</dbReference>
<name>A0A2A5MBE1_9ENTR</name>
<dbReference type="RefSeq" id="WP_064160226.1">
    <property type="nucleotide sequence ID" value="NZ_JAIUCR010000006.1"/>
</dbReference>
<gene>
    <name evidence="1" type="ORF">CP911_28960</name>
</gene>
<evidence type="ECO:0000313" key="2">
    <source>
        <dbReference type="Proteomes" id="UP000217648"/>
    </source>
</evidence>
<accession>A0A2A5MBE1</accession>
<dbReference type="EMBL" id="NXHG01000064">
    <property type="protein sequence ID" value="PCM58197.1"/>
    <property type="molecule type" value="Genomic_DNA"/>
</dbReference>
<comment type="caution">
    <text evidence="1">The sequence shown here is derived from an EMBL/GenBank/DDBJ whole genome shotgun (WGS) entry which is preliminary data.</text>
</comment>
<reference evidence="1 2" key="1">
    <citation type="submission" date="2017-09" db="EMBL/GenBank/DDBJ databases">
        <title>Mdr eskape-Ghana.</title>
        <authorList>
            <person name="Agyepong N."/>
            <person name="Janice J."/>
            <person name="Samuelsen O."/>
            <person name="Owusu-Ofori A."/>
            <person name="Sundsfjord A."/>
            <person name="Essack S."/>
            <person name="Pedersen T."/>
        </authorList>
    </citation>
    <scope>NUCLEOTIDE SEQUENCE [LARGE SCALE GENOMIC DNA]</scope>
    <source>
        <strain evidence="1 2">46</strain>
    </source>
</reference>
<proteinExistence type="predicted"/>